<name>A0ABY7YNN4_9HYPH</name>
<gene>
    <name evidence="2" type="ORF">PSQ19_18235</name>
</gene>
<feature type="domain" description="PilZ" evidence="1">
    <location>
        <begin position="6"/>
        <end position="80"/>
    </location>
</feature>
<organism evidence="2 3">
    <name type="scientific">Devosia algicola</name>
    <dbReference type="NCBI Taxonomy" id="3026418"/>
    <lineage>
        <taxon>Bacteria</taxon>
        <taxon>Pseudomonadati</taxon>
        <taxon>Pseudomonadota</taxon>
        <taxon>Alphaproteobacteria</taxon>
        <taxon>Hyphomicrobiales</taxon>
        <taxon>Devosiaceae</taxon>
        <taxon>Devosia</taxon>
    </lineage>
</organism>
<dbReference type="RefSeq" id="WP_282218909.1">
    <property type="nucleotide sequence ID" value="NZ_CP118246.1"/>
</dbReference>
<evidence type="ECO:0000313" key="2">
    <source>
        <dbReference type="EMBL" id="WDR02505.1"/>
    </source>
</evidence>
<dbReference type="SUPFAM" id="SSF141371">
    <property type="entry name" value="PilZ domain-like"/>
    <property type="match status" value="1"/>
</dbReference>
<dbReference type="Pfam" id="PF07238">
    <property type="entry name" value="PilZ"/>
    <property type="match status" value="1"/>
</dbReference>
<dbReference type="EMBL" id="CP118246">
    <property type="protein sequence ID" value="WDR02505.1"/>
    <property type="molecule type" value="Genomic_DNA"/>
</dbReference>
<accession>A0ABY7YNN4</accession>
<dbReference type="InterPro" id="IPR009875">
    <property type="entry name" value="PilZ_domain"/>
</dbReference>
<sequence>MTDNNRTTERHRTLKGGKIVFNDNKSTLDCTIRNMSDTGCLLKVASVIGVPDRFRLMMGDGQRLECKIIWKRENEIGVEYI</sequence>
<evidence type="ECO:0000313" key="3">
    <source>
        <dbReference type="Proteomes" id="UP001220530"/>
    </source>
</evidence>
<protein>
    <submittedName>
        <fullName evidence="2">PilZ domain-containing protein</fullName>
    </submittedName>
</protein>
<reference evidence="2 3" key="1">
    <citation type="submission" date="2023-02" db="EMBL/GenBank/DDBJ databases">
        <title>Devosia algicola sp. nov., isolated from the phycosphere of marine algae.</title>
        <authorList>
            <person name="Kim J.M."/>
            <person name="Lee J.K."/>
            <person name="Choi B.J."/>
            <person name="Bayburt H."/>
            <person name="Jeon C.O."/>
        </authorList>
    </citation>
    <scope>NUCLEOTIDE SEQUENCE [LARGE SCALE GENOMIC DNA]</scope>
    <source>
        <strain evidence="2 3">G20-9</strain>
    </source>
</reference>
<dbReference type="Proteomes" id="UP001220530">
    <property type="component" value="Chromosome"/>
</dbReference>
<proteinExistence type="predicted"/>
<evidence type="ECO:0000259" key="1">
    <source>
        <dbReference type="Pfam" id="PF07238"/>
    </source>
</evidence>
<keyword evidence="3" id="KW-1185">Reference proteome</keyword>